<sequence length="249" mass="28134">MTLWKQLHETHCDIEDSLSNVKLKVGALMVTEKSTDRSAFDRKSQAFLQLNEFVDREGSMRAESLAVSRIEQTLSDLATSSIEERGAGHSNQETHSLKLQAQIWMNLSELYLSLDKVEEAESCIRETAALFPLSHQVAYMRGRILEHKSRFKEAKEKYESAISLNPFHTKSLQHLGMVLHYLDNNKMAEKVLRDAVNIDPTSNKSWYSLGVVLEALGQPEAAVTCQMTALDLESSSPVQPFTVIPRFLH</sequence>
<dbReference type="GO" id="GO:0005886">
    <property type="term" value="C:plasma membrane"/>
    <property type="evidence" value="ECO:0007669"/>
    <property type="project" value="TreeGrafter"/>
</dbReference>
<feature type="repeat" description="TPR" evidence="3">
    <location>
        <begin position="169"/>
        <end position="202"/>
    </location>
</feature>
<reference evidence="4" key="1">
    <citation type="journal article" date="2019" name="bioRxiv">
        <title>The Genome of the Zebra Mussel, Dreissena polymorpha: A Resource for Invasive Species Research.</title>
        <authorList>
            <person name="McCartney M.A."/>
            <person name="Auch B."/>
            <person name="Kono T."/>
            <person name="Mallez S."/>
            <person name="Zhang Y."/>
            <person name="Obille A."/>
            <person name="Becker A."/>
            <person name="Abrahante J.E."/>
            <person name="Garbe J."/>
            <person name="Badalamenti J.P."/>
            <person name="Herman A."/>
            <person name="Mangelson H."/>
            <person name="Liachko I."/>
            <person name="Sullivan S."/>
            <person name="Sone E.D."/>
            <person name="Koren S."/>
            <person name="Silverstein K.A.T."/>
            <person name="Beckman K.B."/>
            <person name="Gohl D.M."/>
        </authorList>
    </citation>
    <scope>NUCLEOTIDE SEQUENCE</scope>
    <source>
        <strain evidence="4">Duluth1</strain>
        <tissue evidence="4">Whole animal</tissue>
    </source>
</reference>
<organism evidence="4 5">
    <name type="scientific">Dreissena polymorpha</name>
    <name type="common">Zebra mussel</name>
    <name type="synonym">Mytilus polymorpha</name>
    <dbReference type="NCBI Taxonomy" id="45954"/>
    <lineage>
        <taxon>Eukaryota</taxon>
        <taxon>Metazoa</taxon>
        <taxon>Spiralia</taxon>
        <taxon>Lophotrochozoa</taxon>
        <taxon>Mollusca</taxon>
        <taxon>Bivalvia</taxon>
        <taxon>Autobranchia</taxon>
        <taxon>Heteroconchia</taxon>
        <taxon>Euheterodonta</taxon>
        <taxon>Imparidentia</taxon>
        <taxon>Neoheterodontei</taxon>
        <taxon>Myida</taxon>
        <taxon>Dreissenoidea</taxon>
        <taxon>Dreissenidae</taxon>
        <taxon>Dreissena</taxon>
    </lineage>
</organism>
<feature type="repeat" description="TPR" evidence="3">
    <location>
        <begin position="135"/>
        <end position="168"/>
    </location>
</feature>
<reference evidence="4" key="2">
    <citation type="submission" date="2020-11" db="EMBL/GenBank/DDBJ databases">
        <authorList>
            <person name="McCartney M.A."/>
            <person name="Auch B."/>
            <person name="Kono T."/>
            <person name="Mallez S."/>
            <person name="Becker A."/>
            <person name="Gohl D.M."/>
            <person name="Silverstein K.A.T."/>
            <person name="Koren S."/>
            <person name="Bechman K.B."/>
            <person name="Herman A."/>
            <person name="Abrahante J.E."/>
            <person name="Garbe J."/>
        </authorList>
    </citation>
    <scope>NUCLEOTIDE SEQUENCE</scope>
    <source>
        <strain evidence="4">Duluth1</strain>
        <tissue evidence="4">Whole animal</tissue>
    </source>
</reference>
<dbReference type="Pfam" id="PF13181">
    <property type="entry name" value="TPR_8"/>
    <property type="match status" value="2"/>
</dbReference>
<dbReference type="PROSITE" id="PS50005">
    <property type="entry name" value="TPR"/>
    <property type="match status" value="3"/>
</dbReference>
<protein>
    <submittedName>
        <fullName evidence="4">Uncharacterized protein</fullName>
    </submittedName>
</protein>
<proteinExistence type="inferred from homology"/>
<comment type="similarity">
    <text evidence="2">Belongs to the YPP1 family.</text>
</comment>
<name>A0A9D4KUW8_DREPO</name>
<dbReference type="PANTHER" id="PTHR23083:SF464">
    <property type="entry name" value="TETRATRICOPEPTIDE REPEAT DOMAIN 7, ISOFORM A"/>
    <property type="match status" value="1"/>
</dbReference>
<keyword evidence="5" id="KW-1185">Reference proteome</keyword>
<dbReference type="SUPFAM" id="SSF48452">
    <property type="entry name" value="TPR-like"/>
    <property type="match status" value="1"/>
</dbReference>
<accession>A0A9D4KUW8</accession>
<gene>
    <name evidence="4" type="ORF">DPMN_088372</name>
</gene>
<dbReference type="InterPro" id="IPR019734">
    <property type="entry name" value="TPR_rpt"/>
</dbReference>
<dbReference type="Proteomes" id="UP000828390">
    <property type="component" value="Unassembled WGS sequence"/>
</dbReference>
<evidence type="ECO:0000313" key="5">
    <source>
        <dbReference type="Proteomes" id="UP000828390"/>
    </source>
</evidence>
<feature type="repeat" description="TPR" evidence="3">
    <location>
        <begin position="101"/>
        <end position="134"/>
    </location>
</feature>
<comment type="function">
    <text evidence="1">Involved in endocytosis.</text>
</comment>
<dbReference type="PANTHER" id="PTHR23083">
    <property type="entry name" value="TETRATRICOPEPTIDE REPEAT PROTEIN, TPR"/>
    <property type="match status" value="1"/>
</dbReference>
<dbReference type="AlphaFoldDB" id="A0A9D4KUW8"/>
<dbReference type="InterPro" id="IPR051722">
    <property type="entry name" value="Endocytosis_PI4K-reg_protein"/>
</dbReference>
<keyword evidence="3" id="KW-0802">TPR repeat</keyword>
<dbReference type="GO" id="GO:0046854">
    <property type="term" value="P:phosphatidylinositol phosphate biosynthetic process"/>
    <property type="evidence" value="ECO:0007669"/>
    <property type="project" value="TreeGrafter"/>
</dbReference>
<evidence type="ECO:0000256" key="3">
    <source>
        <dbReference type="PROSITE-ProRule" id="PRU00339"/>
    </source>
</evidence>
<dbReference type="Pfam" id="PF13432">
    <property type="entry name" value="TPR_16"/>
    <property type="match status" value="1"/>
</dbReference>
<dbReference type="GO" id="GO:0072659">
    <property type="term" value="P:protein localization to plasma membrane"/>
    <property type="evidence" value="ECO:0007669"/>
    <property type="project" value="TreeGrafter"/>
</dbReference>
<dbReference type="InterPro" id="IPR011990">
    <property type="entry name" value="TPR-like_helical_dom_sf"/>
</dbReference>
<dbReference type="SMART" id="SM00028">
    <property type="entry name" value="TPR"/>
    <property type="match status" value="4"/>
</dbReference>
<dbReference type="EMBL" id="JAIWYP010000003">
    <property type="protein sequence ID" value="KAH3846078.1"/>
    <property type="molecule type" value="Genomic_DNA"/>
</dbReference>
<evidence type="ECO:0000256" key="2">
    <source>
        <dbReference type="ARBA" id="ARBA00038251"/>
    </source>
</evidence>
<dbReference type="Gene3D" id="1.25.40.10">
    <property type="entry name" value="Tetratricopeptide repeat domain"/>
    <property type="match status" value="1"/>
</dbReference>
<comment type="caution">
    <text evidence="4">The sequence shown here is derived from an EMBL/GenBank/DDBJ whole genome shotgun (WGS) entry which is preliminary data.</text>
</comment>
<evidence type="ECO:0000313" key="4">
    <source>
        <dbReference type="EMBL" id="KAH3846078.1"/>
    </source>
</evidence>
<evidence type="ECO:0000256" key="1">
    <source>
        <dbReference type="ARBA" id="ARBA00002550"/>
    </source>
</evidence>